<reference evidence="1 2" key="1">
    <citation type="submission" date="2015-05" db="EMBL/GenBank/DDBJ databases">
        <title>A genomic and transcriptomic approach to investigate the blue pigment phenotype in Pseudomonas fluorescens.</title>
        <authorList>
            <person name="Andreani N.A."/>
            <person name="Cardazzo B."/>
        </authorList>
    </citation>
    <scope>NUCLEOTIDE SEQUENCE [LARGE SCALE GENOMIC DNA]</scope>
    <source>
        <strain evidence="1 2">Ps_22</strain>
    </source>
</reference>
<dbReference type="AlphaFoldDB" id="A0A109LHI3"/>
<dbReference type="PATRIC" id="fig|294.194.peg.2893"/>
<gene>
    <name evidence="1" type="ORF">PFLmoz3_02615</name>
</gene>
<protein>
    <submittedName>
        <fullName evidence="1">Uncharacterized protein</fullName>
    </submittedName>
</protein>
<evidence type="ECO:0000313" key="1">
    <source>
        <dbReference type="EMBL" id="KWV87678.1"/>
    </source>
</evidence>
<evidence type="ECO:0000313" key="2">
    <source>
        <dbReference type="Proteomes" id="UP000061348"/>
    </source>
</evidence>
<name>A0A109LHI3_PSEFL</name>
<accession>A0A109LHI3</accession>
<proteinExistence type="predicted"/>
<sequence length="70" mass="7073">MLWVLPRTIGTGFETSVSPAFNGTTGTALTGVAALLSNTGFAASTWGSSRGPATCLASNSNNARARPDLT</sequence>
<organism evidence="1 2">
    <name type="scientific">Pseudomonas fluorescens</name>
    <dbReference type="NCBI Taxonomy" id="294"/>
    <lineage>
        <taxon>Bacteria</taxon>
        <taxon>Pseudomonadati</taxon>
        <taxon>Pseudomonadota</taxon>
        <taxon>Gammaproteobacteria</taxon>
        <taxon>Pseudomonadales</taxon>
        <taxon>Pseudomonadaceae</taxon>
        <taxon>Pseudomonas</taxon>
    </lineage>
</organism>
<dbReference type="Proteomes" id="UP000061348">
    <property type="component" value="Unassembled WGS sequence"/>
</dbReference>
<comment type="caution">
    <text evidence="1">The sequence shown here is derived from an EMBL/GenBank/DDBJ whole genome shotgun (WGS) entry which is preliminary data.</text>
</comment>
<dbReference type="EMBL" id="LCYA01000067">
    <property type="protein sequence ID" value="KWV87678.1"/>
    <property type="molecule type" value="Genomic_DNA"/>
</dbReference>